<dbReference type="AlphaFoldDB" id="A0A0A1T7I8"/>
<dbReference type="Proteomes" id="UP000039046">
    <property type="component" value="Unassembled WGS sequence"/>
</dbReference>
<dbReference type="PANTHER" id="PTHR36142">
    <property type="entry name" value="METALLO-HYDROLASE/OXIDOREDUCTASE SUPERFAMILY PROTEIN"/>
    <property type="match status" value="1"/>
</dbReference>
<accession>A0A0A1T7I8</accession>
<proteinExistence type="predicted"/>
<evidence type="ECO:0000313" key="1">
    <source>
        <dbReference type="EMBL" id="CEJ82115.1"/>
    </source>
</evidence>
<dbReference type="STRING" id="1531966.A0A0A1T7I8"/>
<protein>
    <submittedName>
        <fullName evidence="1">Uncharacterized protein</fullName>
    </submittedName>
</protein>
<keyword evidence="2" id="KW-1185">Reference proteome</keyword>
<dbReference type="HOGENOM" id="CLU_047435_1_0_1"/>
<dbReference type="PANTHER" id="PTHR36142:SF2">
    <property type="entry name" value="METALLO-HYDROLASE_OXIDOREDUCTASE SUPERFAMILY PROTEIN"/>
    <property type="match status" value="1"/>
</dbReference>
<dbReference type="InterPro" id="IPR036866">
    <property type="entry name" value="RibonucZ/Hydroxyglut_hydro"/>
</dbReference>
<name>A0A0A1T7I8_9HYPO</name>
<sequence>MTLQNHRFSVADLSGWSAALKASTARPVLVHLNADTTWLIQLPLPNPSATRTHFNLLIDPWLRGPQSDVASWFSTQWHVVAPSVDTLANLNQVLCALETGNNNSQAGGKGWFIDAVAVSHEFTDHCHKATLLELPPTTTVFAADLAADLIRSWNHFDVVTTTPGFVEDANWQDIEGGSLPSWLRIGRVITPNNSLYYHSAVIIAFDLSPTSTGEAEAMVYSPHGIEASDLSFLASKSSLLSTLALLHGLHDVSIMYTKQLNLGGLNGIDAVRASGAKYWIATHDEIKKGGGIIAPLLMRTQYTVDQANQHDQKHAVDNETGYKFLDLASGDGYILV</sequence>
<dbReference type="EMBL" id="CDHN01000001">
    <property type="protein sequence ID" value="CEJ82115.1"/>
    <property type="molecule type" value="Genomic_DNA"/>
</dbReference>
<dbReference type="OrthoDB" id="9971601at2759"/>
<evidence type="ECO:0000313" key="2">
    <source>
        <dbReference type="Proteomes" id="UP000039046"/>
    </source>
</evidence>
<reference evidence="1 2" key="1">
    <citation type="journal article" date="2015" name="Genome Announc.">
        <title>Draft Genome Sequence and Gene Annotation of the Entomopathogenic Fungus Verticillium hemipterigenum.</title>
        <authorList>
            <person name="Horn F."/>
            <person name="Habel A."/>
            <person name="Scharf D.H."/>
            <person name="Dworschak J."/>
            <person name="Brakhage A.A."/>
            <person name="Guthke R."/>
            <person name="Hertweck C."/>
            <person name="Linde J."/>
        </authorList>
    </citation>
    <scope>NUCLEOTIDE SEQUENCE [LARGE SCALE GENOMIC DNA]</scope>
</reference>
<dbReference type="Gene3D" id="3.60.15.10">
    <property type="entry name" value="Ribonuclease Z/Hydroxyacylglutathione hydrolase-like"/>
    <property type="match status" value="1"/>
</dbReference>
<gene>
    <name evidence="1" type="ORF">VHEMI02201</name>
</gene>
<organism evidence="1 2">
    <name type="scientific">[Torrubiella] hemipterigena</name>
    <dbReference type="NCBI Taxonomy" id="1531966"/>
    <lineage>
        <taxon>Eukaryota</taxon>
        <taxon>Fungi</taxon>
        <taxon>Dikarya</taxon>
        <taxon>Ascomycota</taxon>
        <taxon>Pezizomycotina</taxon>
        <taxon>Sordariomycetes</taxon>
        <taxon>Hypocreomycetidae</taxon>
        <taxon>Hypocreales</taxon>
        <taxon>Clavicipitaceae</taxon>
        <taxon>Clavicipitaceae incertae sedis</taxon>
        <taxon>'Torrubiella' clade</taxon>
    </lineage>
</organism>